<dbReference type="GO" id="GO:0031295">
    <property type="term" value="P:T cell costimulation"/>
    <property type="evidence" value="ECO:0007669"/>
    <property type="project" value="TreeGrafter"/>
</dbReference>
<evidence type="ECO:0000256" key="10">
    <source>
        <dbReference type="ARBA" id="ARBA00023319"/>
    </source>
</evidence>
<keyword evidence="3 12" id="KW-0812">Transmembrane</keyword>
<feature type="domain" description="Ig-like" evidence="13">
    <location>
        <begin position="144"/>
        <end position="260"/>
    </location>
</feature>
<evidence type="ECO:0000256" key="7">
    <source>
        <dbReference type="ARBA" id="ARBA00023157"/>
    </source>
</evidence>
<dbReference type="Gene3D" id="2.60.40.10">
    <property type="entry name" value="Immunoglobulins"/>
    <property type="match status" value="2"/>
</dbReference>
<keyword evidence="9" id="KW-0325">Glycoprotein</keyword>
<reference evidence="14" key="1">
    <citation type="submission" date="2023-08" db="EMBL/GenBank/DDBJ databases">
        <title>Pelteobagrus vachellii genome.</title>
        <authorList>
            <person name="Liu H."/>
        </authorList>
    </citation>
    <scope>NUCLEOTIDE SEQUENCE</scope>
    <source>
        <strain evidence="14">PRFRI_2022a</strain>
        <tissue evidence="14">Muscle</tissue>
    </source>
</reference>
<evidence type="ECO:0000256" key="12">
    <source>
        <dbReference type="SAM" id="Phobius"/>
    </source>
</evidence>
<evidence type="ECO:0000313" key="15">
    <source>
        <dbReference type="Proteomes" id="UP001187315"/>
    </source>
</evidence>
<dbReference type="PROSITE" id="PS50835">
    <property type="entry name" value="IG_LIKE"/>
    <property type="match status" value="1"/>
</dbReference>
<evidence type="ECO:0000256" key="4">
    <source>
        <dbReference type="ARBA" id="ARBA00022729"/>
    </source>
</evidence>
<dbReference type="GO" id="GO:0071222">
    <property type="term" value="P:cellular response to lipopolysaccharide"/>
    <property type="evidence" value="ECO:0007669"/>
    <property type="project" value="TreeGrafter"/>
</dbReference>
<sequence>MADFLLSGANRNVLLSLRKSANTPQESSRHHVPPLYFHLMGLCLCGAESLVTVSAPVGSTVILPCNLTEDFKLTSLIRWHINNEVVFERNSDVTYSGKGYEGRVDVPVDELRKGNCSLVLKNVRFTDGGLYKTFTMEHVDTNNPEMKEINRVTLSVYALQISAPVGSTVVLLCNWSHLSIKTPHVQWFIDSETVFERKGKDSYQGEGYEGRVDVPEDELLKGNCSLVMKNISVNDTRIYRSYMLMKDTQESVLVQKVKLSVVEVSVNERGSSSEDSDSHQTGGNNWIILYVGIVIFIIIIIICVSVYYSRVKGHRRGTDSTEQDEEKHHDSVYNTTSDSVTYTTVTSDYPSRTIDLTSMSESTWS</sequence>
<organism evidence="14 15">
    <name type="scientific">Tachysurus vachellii</name>
    <name type="common">Darkbarbel catfish</name>
    <name type="synonym">Pelteobagrus vachellii</name>
    <dbReference type="NCBI Taxonomy" id="175792"/>
    <lineage>
        <taxon>Eukaryota</taxon>
        <taxon>Metazoa</taxon>
        <taxon>Chordata</taxon>
        <taxon>Craniata</taxon>
        <taxon>Vertebrata</taxon>
        <taxon>Euteleostomi</taxon>
        <taxon>Actinopterygii</taxon>
        <taxon>Neopterygii</taxon>
        <taxon>Teleostei</taxon>
        <taxon>Ostariophysi</taxon>
        <taxon>Siluriformes</taxon>
        <taxon>Bagridae</taxon>
        <taxon>Tachysurus</taxon>
    </lineage>
</organism>
<proteinExistence type="predicted"/>
<evidence type="ECO:0000256" key="8">
    <source>
        <dbReference type="ARBA" id="ARBA00023170"/>
    </source>
</evidence>
<keyword evidence="8" id="KW-0675">Receptor</keyword>
<dbReference type="AlphaFoldDB" id="A0AA88MAL2"/>
<dbReference type="Pfam" id="PF07686">
    <property type="entry name" value="V-set"/>
    <property type="match status" value="1"/>
</dbReference>
<dbReference type="SUPFAM" id="SSF48726">
    <property type="entry name" value="Immunoglobulin"/>
    <property type="match status" value="2"/>
</dbReference>
<name>A0AA88MAL2_TACVA</name>
<protein>
    <recommendedName>
        <fullName evidence="13">Ig-like domain-containing protein</fullName>
    </recommendedName>
</protein>
<keyword evidence="10" id="KW-0393">Immunoglobulin domain</keyword>
<keyword evidence="7" id="KW-1015">Disulfide bond</keyword>
<dbReference type="InterPro" id="IPR013783">
    <property type="entry name" value="Ig-like_fold"/>
</dbReference>
<dbReference type="GO" id="GO:0042130">
    <property type="term" value="P:negative regulation of T cell proliferation"/>
    <property type="evidence" value="ECO:0007669"/>
    <property type="project" value="TreeGrafter"/>
</dbReference>
<evidence type="ECO:0000256" key="3">
    <source>
        <dbReference type="ARBA" id="ARBA00022692"/>
    </source>
</evidence>
<dbReference type="PANTHER" id="PTHR25466:SF11">
    <property type="entry name" value="GALECTIN 17-RELATED"/>
    <property type="match status" value="1"/>
</dbReference>
<comment type="caution">
    <text evidence="14">The sequence shown here is derived from an EMBL/GenBank/DDBJ whole genome shotgun (WGS) entry which is preliminary data.</text>
</comment>
<dbReference type="EMBL" id="JAVHJS010000015">
    <property type="protein sequence ID" value="KAK2834051.1"/>
    <property type="molecule type" value="Genomic_DNA"/>
</dbReference>
<dbReference type="GO" id="GO:0042102">
    <property type="term" value="P:positive regulation of T cell proliferation"/>
    <property type="evidence" value="ECO:0007669"/>
    <property type="project" value="TreeGrafter"/>
</dbReference>
<dbReference type="PANTHER" id="PTHR25466">
    <property type="entry name" value="T-LYMPHOCYTE ACTIVATION ANTIGEN"/>
    <property type="match status" value="1"/>
</dbReference>
<dbReference type="Proteomes" id="UP001187315">
    <property type="component" value="Unassembled WGS sequence"/>
</dbReference>
<dbReference type="InterPro" id="IPR013106">
    <property type="entry name" value="Ig_V-set"/>
</dbReference>
<evidence type="ECO:0000259" key="13">
    <source>
        <dbReference type="PROSITE" id="PS50835"/>
    </source>
</evidence>
<evidence type="ECO:0000256" key="11">
    <source>
        <dbReference type="SAM" id="MobiDB-lite"/>
    </source>
</evidence>
<dbReference type="InterPro" id="IPR051713">
    <property type="entry name" value="T-cell_Activation_Regulation"/>
</dbReference>
<evidence type="ECO:0000256" key="6">
    <source>
        <dbReference type="ARBA" id="ARBA00023136"/>
    </source>
</evidence>
<dbReference type="GO" id="GO:0007166">
    <property type="term" value="P:cell surface receptor signaling pathway"/>
    <property type="evidence" value="ECO:0007669"/>
    <property type="project" value="TreeGrafter"/>
</dbReference>
<evidence type="ECO:0000256" key="1">
    <source>
        <dbReference type="ARBA" id="ARBA00004251"/>
    </source>
</evidence>
<feature type="transmembrane region" description="Helical" evidence="12">
    <location>
        <begin position="286"/>
        <end position="308"/>
    </location>
</feature>
<dbReference type="InterPro" id="IPR036179">
    <property type="entry name" value="Ig-like_dom_sf"/>
</dbReference>
<dbReference type="SMART" id="SM00409">
    <property type="entry name" value="IG"/>
    <property type="match status" value="2"/>
</dbReference>
<evidence type="ECO:0000256" key="2">
    <source>
        <dbReference type="ARBA" id="ARBA00022475"/>
    </source>
</evidence>
<keyword evidence="2" id="KW-1003">Cell membrane</keyword>
<dbReference type="InterPro" id="IPR003599">
    <property type="entry name" value="Ig_sub"/>
</dbReference>
<dbReference type="GO" id="GO:0006955">
    <property type="term" value="P:immune response"/>
    <property type="evidence" value="ECO:0007669"/>
    <property type="project" value="TreeGrafter"/>
</dbReference>
<comment type="subcellular location">
    <subcellularLocation>
        <location evidence="1">Cell membrane</location>
        <topology evidence="1">Single-pass type I membrane protein</topology>
    </subcellularLocation>
</comment>
<keyword evidence="15" id="KW-1185">Reference proteome</keyword>
<keyword evidence="5 12" id="KW-1133">Transmembrane helix</keyword>
<keyword evidence="6 12" id="KW-0472">Membrane</keyword>
<gene>
    <name evidence="14" type="ORF">Q7C36_014752</name>
</gene>
<feature type="region of interest" description="Disordered" evidence="11">
    <location>
        <begin position="315"/>
        <end position="335"/>
    </location>
</feature>
<evidence type="ECO:0000256" key="9">
    <source>
        <dbReference type="ARBA" id="ARBA00023180"/>
    </source>
</evidence>
<evidence type="ECO:0000313" key="14">
    <source>
        <dbReference type="EMBL" id="KAK2834051.1"/>
    </source>
</evidence>
<keyword evidence="4" id="KW-0732">Signal</keyword>
<dbReference type="InterPro" id="IPR007110">
    <property type="entry name" value="Ig-like_dom"/>
</dbReference>
<dbReference type="GO" id="GO:0009897">
    <property type="term" value="C:external side of plasma membrane"/>
    <property type="evidence" value="ECO:0007669"/>
    <property type="project" value="TreeGrafter"/>
</dbReference>
<evidence type="ECO:0000256" key="5">
    <source>
        <dbReference type="ARBA" id="ARBA00022989"/>
    </source>
</evidence>
<accession>A0AA88MAL2</accession>